<dbReference type="InterPro" id="IPR011008">
    <property type="entry name" value="Dimeric_a/b-barrel"/>
</dbReference>
<dbReference type="InterPro" id="IPR007138">
    <property type="entry name" value="ABM_dom"/>
</dbReference>
<comment type="caution">
    <text evidence="2">The sequence shown here is derived from an EMBL/GenBank/DDBJ whole genome shotgun (WGS) entry which is preliminary data.</text>
</comment>
<dbReference type="SUPFAM" id="SSF54909">
    <property type="entry name" value="Dimeric alpha+beta barrel"/>
    <property type="match status" value="1"/>
</dbReference>
<dbReference type="Proteomes" id="UP000727456">
    <property type="component" value="Unassembled WGS sequence"/>
</dbReference>
<dbReference type="Gene3D" id="3.30.70.100">
    <property type="match status" value="1"/>
</dbReference>
<keyword evidence="2" id="KW-0503">Monooxygenase</keyword>
<keyword evidence="2" id="KW-0560">Oxidoreductase</keyword>
<dbReference type="PANTHER" id="PTHR37811">
    <property type="entry name" value="BLL5343 PROTEIN"/>
    <property type="match status" value="1"/>
</dbReference>
<dbReference type="Pfam" id="PF03992">
    <property type="entry name" value="ABM"/>
    <property type="match status" value="1"/>
</dbReference>
<evidence type="ECO:0000259" key="1">
    <source>
        <dbReference type="PROSITE" id="PS51725"/>
    </source>
</evidence>
<reference evidence="2 3" key="1">
    <citation type="submission" date="2020-03" db="EMBL/GenBank/DDBJ databases">
        <title>Genomic Encyclopedia of Type Strains, Phase III (KMG-III): the genomes of soil and plant-associated and newly described type strains.</title>
        <authorList>
            <person name="Whitman W."/>
        </authorList>
    </citation>
    <scope>NUCLEOTIDE SEQUENCE [LARGE SCALE GENOMIC DNA]</scope>
    <source>
        <strain evidence="2 3">CECT 8804</strain>
    </source>
</reference>
<organism evidence="2 3">
    <name type="scientific">Sphingomonas vulcanisoli</name>
    <dbReference type="NCBI Taxonomy" id="1658060"/>
    <lineage>
        <taxon>Bacteria</taxon>
        <taxon>Pseudomonadati</taxon>
        <taxon>Pseudomonadota</taxon>
        <taxon>Alphaproteobacteria</taxon>
        <taxon>Sphingomonadales</taxon>
        <taxon>Sphingomonadaceae</taxon>
        <taxon>Sphingomonas</taxon>
    </lineage>
</organism>
<sequence>MDKTKRGACAVIFISRRNANDPQGYAQASETMAAEAARQPGYLGMDSVRDADGEGITISFWQDEAAALAWRKHAEHSLIRDRGRSDWYDRYGVVVTRIERAYHWRR</sequence>
<gene>
    <name evidence="2" type="ORF">FHS31_003152</name>
</gene>
<dbReference type="PROSITE" id="PS51725">
    <property type="entry name" value="ABM"/>
    <property type="match status" value="1"/>
</dbReference>
<evidence type="ECO:0000313" key="3">
    <source>
        <dbReference type="Proteomes" id="UP000727456"/>
    </source>
</evidence>
<name>A0ABX0TVG5_9SPHN</name>
<dbReference type="PANTHER" id="PTHR37811:SF2">
    <property type="entry name" value="ABM DOMAIN-CONTAINING PROTEIN"/>
    <property type="match status" value="1"/>
</dbReference>
<feature type="domain" description="ABM" evidence="1">
    <location>
        <begin position="8"/>
        <end position="95"/>
    </location>
</feature>
<evidence type="ECO:0000313" key="2">
    <source>
        <dbReference type="EMBL" id="NIJ09519.1"/>
    </source>
</evidence>
<protein>
    <submittedName>
        <fullName evidence="2">Heme-degrading monooxygenase HmoA</fullName>
    </submittedName>
</protein>
<dbReference type="GO" id="GO:0004497">
    <property type="term" value="F:monooxygenase activity"/>
    <property type="evidence" value="ECO:0007669"/>
    <property type="project" value="UniProtKB-KW"/>
</dbReference>
<dbReference type="InterPro" id="IPR052936">
    <property type="entry name" value="Jasmonate_Hydroxylase-like"/>
</dbReference>
<keyword evidence="3" id="KW-1185">Reference proteome</keyword>
<dbReference type="EMBL" id="JAAOZC010000012">
    <property type="protein sequence ID" value="NIJ09519.1"/>
    <property type="molecule type" value="Genomic_DNA"/>
</dbReference>
<proteinExistence type="predicted"/>
<dbReference type="RefSeq" id="WP_167075224.1">
    <property type="nucleotide sequence ID" value="NZ_JAAOZC010000012.1"/>
</dbReference>
<accession>A0ABX0TVG5</accession>